<evidence type="ECO:0000256" key="4">
    <source>
        <dbReference type="ARBA" id="ARBA00022475"/>
    </source>
</evidence>
<evidence type="ECO:0000256" key="10">
    <source>
        <dbReference type="ARBA" id="ARBA00023098"/>
    </source>
</evidence>
<dbReference type="PANTHER" id="PTHR43107">
    <property type="entry name" value="LONG-CHAIN FATTY ACID TRANSPORT PROTEIN"/>
    <property type="match status" value="1"/>
</dbReference>
<evidence type="ECO:0000313" key="21">
    <source>
        <dbReference type="Proteomes" id="UP000838412"/>
    </source>
</evidence>
<dbReference type="OrthoDB" id="288590at2759"/>
<dbReference type="GO" id="GO:0005324">
    <property type="term" value="F:long-chain fatty acid transmembrane transporter activity"/>
    <property type="evidence" value="ECO:0007669"/>
    <property type="project" value="TreeGrafter"/>
</dbReference>
<dbReference type="FunFam" id="3.40.50.12780:FF:000005">
    <property type="entry name" value="Solute carrier family 27 member 6"/>
    <property type="match status" value="1"/>
</dbReference>
<evidence type="ECO:0000256" key="2">
    <source>
        <dbReference type="ARBA" id="ARBA00006432"/>
    </source>
</evidence>
<comment type="subcellular location">
    <subcellularLocation>
        <location evidence="1">Cell membrane</location>
        <topology evidence="1">Multi-pass membrane protein</topology>
    </subcellularLocation>
</comment>
<feature type="domain" description="AMP-binding enzyme C-terminal" evidence="19">
    <location>
        <begin position="496"/>
        <end position="572"/>
    </location>
</feature>
<evidence type="ECO:0000256" key="5">
    <source>
        <dbReference type="ARBA" id="ARBA00022598"/>
    </source>
</evidence>
<dbReference type="GO" id="GO:0005886">
    <property type="term" value="C:plasma membrane"/>
    <property type="evidence" value="ECO:0007669"/>
    <property type="project" value="UniProtKB-SubCell"/>
</dbReference>
<protein>
    <recommendedName>
        <fullName evidence="13">long-chain-fatty-acid--CoA ligase</fullName>
        <ecNumber evidence="13">6.2.1.3</ecNumber>
    </recommendedName>
    <alternativeName>
        <fullName evidence="15">Long-chain-fatty-acid--CoA ligase</fullName>
    </alternativeName>
</protein>
<name>A0A8J9ZIZ7_BRALA</name>
<evidence type="ECO:0000313" key="20">
    <source>
        <dbReference type="EMBL" id="CAH1255497.1"/>
    </source>
</evidence>
<proteinExistence type="inferred from homology"/>
<comment type="catalytic activity">
    <reaction evidence="12">
        <text>a long-chain fatty acid + ATP + CoA = a long-chain fatty acyl-CoA + AMP + diphosphate</text>
        <dbReference type="Rhea" id="RHEA:15421"/>
        <dbReference type="ChEBI" id="CHEBI:30616"/>
        <dbReference type="ChEBI" id="CHEBI:33019"/>
        <dbReference type="ChEBI" id="CHEBI:57287"/>
        <dbReference type="ChEBI" id="CHEBI:57560"/>
        <dbReference type="ChEBI" id="CHEBI:83139"/>
        <dbReference type="ChEBI" id="CHEBI:456215"/>
        <dbReference type="EC" id="6.2.1.3"/>
    </reaction>
    <physiologicalReaction direction="left-to-right" evidence="12">
        <dbReference type="Rhea" id="RHEA:15422"/>
    </physiologicalReaction>
</comment>
<dbReference type="Gene3D" id="3.30.300.30">
    <property type="match status" value="1"/>
</dbReference>
<keyword evidence="10" id="KW-0443">Lipid metabolism</keyword>
<dbReference type="FunFam" id="3.30.300.30:FF:000002">
    <property type="entry name" value="Long-chain fatty acid transport protein 1"/>
    <property type="match status" value="1"/>
</dbReference>
<dbReference type="EMBL" id="OV696687">
    <property type="protein sequence ID" value="CAH1255497.1"/>
    <property type="molecule type" value="Genomic_DNA"/>
</dbReference>
<dbReference type="InterPro" id="IPR020845">
    <property type="entry name" value="AMP-binding_CS"/>
</dbReference>
<dbReference type="Pfam" id="PF13193">
    <property type="entry name" value="AMP-binding_C"/>
    <property type="match status" value="1"/>
</dbReference>
<dbReference type="GO" id="GO:0004467">
    <property type="term" value="F:long-chain fatty acid-CoA ligase activity"/>
    <property type="evidence" value="ECO:0007669"/>
    <property type="project" value="UniProtKB-EC"/>
</dbReference>
<keyword evidence="3" id="KW-0813">Transport</keyword>
<keyword evidence="21" id="KW-1185">Reference proteome</keyword>
<keyword evidence="4" id="KW-1003">Cell membrane</keyword>
<dbReference type="SUPFAM" id="SSF56801">
    <property type="entry name" value="Acetyl-CoA synthetase-like"/>
    <property type="match status" value="1"/>
</dbReference>
<evidence type="ECO:0000256" key="12">
    <source>
        <dbReference type="ARBA" id="ARBA00024484"/>
    </source>
</evidence>
<evidence type="ECO:0000256" key="16">
    <source>
        <dbReference type="ARBA" id="ARBA00048666"/>
    </source>
</evidence>
<comment type="catalytic activity">
    <reaction evidence="14">
        <text>a very long-chain fatty acid + ATP + CoA = a very long-chain fatty acyl-CoA + AMP + diphosphate</text>
        <dbReference type="Rhea" id="RHEA:54536"/>
        <dbReference type="ChEBI" id="CHEBI:30616"/>
        <dbReference type="ChEBI" id="CHEBI:33019"/>
        <dbReference type="ChEBI" id="CHEBI:57287"/>
        <dbReference type="ChEBI" id="CHEBI:58950"/>
        <dbReference type="ChEBI" id="CHEBI:138261"/>
        <dbReference type="ChEBI" id="CHEBI:456215"/>
    </reaction>
    <physiologicalReaction direction="left-to-right" evidence="14">
        <dbReference type="Rhea" id="RHEA:54537"/>
    </physiologicalReaction>
</comment>
<dbReference type="InterPro" id="IPR042099">
    <property type="entry name" value="ANL_N_sf"/>
</dbReference>
<feature type="transmembrane region" description="Helical" evidence="17">
    <location>
        <begin position="6"/>
        <end position="25"/>
    </location>
</feature>
<accession>A0A8J9ZIZ7</accession>
<sequence length="621" mass="69775">MGWETVLYSVLAGVVTAPLLIKLFYPHFYTDARFILKTLPIVKLEKNIKNNVSVISRFIQQAAARPDRTFLRFQEETHTYRQMDQWSNRVGNFFHSRGLGAGETFAIFMLNEPAYLAVFLGLSKLGMTTAMLNHNLRSKSLLHCFNVSGAKNLVVGKDEVLRSAILEILPELQQQGVTVWVMGDQVQENGLLPLVDEIEAASNAPIPEELRSGIRMTDIIAYIYTSGTTGLPKAAKVSYGRMVYASMFLVLCGVTEDDVVYTALPLYHSAALCIGLAGAIETGCTWVLRQKFSASRFWDDCRKYNVTVVQYIGELLRYLCAQPKRADDKDNQVWAAVGNGLRPEIWTEFQERFNVKDIMEFYAATEGNVGFVNVLQKFGAVGYASPLMRKLRPCNFVKYDVATGEPIRDENGWCIETKPGENGLVIAPITKKTFFDGYAGKKALSDKKVLRDVFKKGDGYFNSGDVLFMDTEYFVYFVDRLGDTFRWKGENVATTEVSQVLSEYEPIQEANVYGVKIPGYDGRAGMASIIVRPDQSLDLPALYEHVTQYLPSYAVPRFLRLGQAIDVTGTFKQKKVDAVEEGFDPQQVIDPLYLMDGSGKTYRPLDLDLYQRIIKGEVTVN</sequence>
<evidence type="ECO:0000256" key="7">
    <source>
        <dbReference type="ARBA" id="ARBA00022741"/>
    </source>
</evidence>
<dbReference type="Gene3D" id="3.40.50.12780">
    <property type="entry name" value="N-terminal domain of ligase-like"/>
    <property type="match status" value="1"/>
</dbReference>
<dbReference type="InterPro" id="IPR025110">
    <property type="entry name" value="AMP-bd_C"/>
</dbReference>
<dbReference type="PROSITE" id="PS00455">
    <property type="entry name" value="AMP_BINDING"/>
    <property type="match status" value="1"/>
</dbReference>
<dbReference type="EC" id="6.2.1.3" evidence="13"/>
<comment type="catalytic activity">
    <reaction evidence="16">
        <text>tetracosanoate + ATP + CoA = tetracosanoyl-CoA + AMP + diphosphate</text>
        <dbReference type="Rhea" id="RHEA:33639"/>
        <dbReference type="ChEBI" id="CHEBI:30616"/>
        <dbReference type="ChEBI" id="CHEBI:31014"/>
        <dbReference type="ChEBI" id="CHEBI:33019"/>
        <dbReference type="ChEBI" id="CHEBI:57287"/>
        <dbReference type="ChEBI" id="CHEBI:65052"/>
        <dbReference type="ChEBI" id="CHEBI:456215"/>
    </reaction>
    <physiologicalReaction direction="left-to-right" evidence="16">
        <dbReference type="Rhea" id="RHEA:33640"/>
    </physiologicalReaction>
</comment>
<dbReference type="InterPro" id="IPR045851">
    <property type="entry name" value="AMP-bd_C_sf"/>
</dbReference>
<evidence type="ECO:0000256" key="11">
    <source>
        <dbReference type="ARBA" id="ARBA00023136"/>
    </source>
</evidence>
<evidence type="ECO:0000256" key="17">
    <source>
        <dbReference type="SAM" id="Phobius"/>
    </source>
</evidence>
<keyword evidence="7" id="KW-0547">Nucleotide-binding</keyword>
<dbReference type="AlphaFoldDB" id="A0A8J9ZIZ7"/>
<evidence type="ECO:0000256" key="15">
    <source>
        <dbReference type="ARBA" id="ARBA00041297"/>
    </source>
</evidence>
<keyword evidence="6 17" id="KW-0812">Transmembrane</keyword>
<keyword evidence="11 17" id="KW-0472">Membrane</keyword>
<evidence type="ECO:0000256" key="8">
    <source>
        <dbReference type="ARBA" id="ARBA00022832"/>
    </source>
</evidence>
<comment type="similarity">
    <text evidence="2">Belongs to the ATP-dependent AMP-binding enzyme family.</text>
</comment>
<dbReference type="GO" id="GO:0000166">
    <property type="term" value="F:nucleotide binding"/>
    <property type="evidence" value="ECO:0007669"/>
    <property type="project" value="UniProtKB-KW"/>
</dbReference>
<evidence type="ECO:0000256" key="14">
    <source>
        <dbReference type="ARBA" id="ARBA00036527"/>
    </source>
</evidence>
<feature type="domain" description="AMP-dependent synthetase/ligase" evidence="18">
    <location>
        <begin position="60"/>
        <end position="382"/>
    </location>
</feature>
<keyword evidence="5" id="KW-0436">Ligase</keyword>
<evidence type="ECO:0000256" key="1">
    <source>
        <dbReference type="ARBA" id="ARBA00004651"/>
    </source>
</evidence>
<evidence type="ECO:0000256" key="9">
    <source>
        <dbReference type="ARBA" id="ARBA00022989"/>
    </source>
</evidence>
<reference evidence="20" key="1">
    <citation type="submission" date="2022-01" db="EMBL/GenBank/DDBJ databases">
        <authorList>
            <person name="Braso-Vives M."/>
        </authorList>
    </citation>
    <scope>NUCLEOTIDE SEQUENCE</scope>
</reference>
<dbReference type="Pfam" id="PF00501">
    <property type="entry name" value="AMP-binding"/>
    <property type="match status" value="1"/>
</dbReference>
<keyword evidence="8" id="KW-0276">Fatty acid metabolism</keyword>
<evidence type="ECO:0000259" key="18">
    <source>
        <dbReference type="Pfam" id="PF00501"/>
    </source>
</evidence>
<dbReference type="InterPro" id="IPR000873">
    <property type="entry name" value="AMP-dep_synth/lig_dom"/>
</dbReference>
<dbReference type="GO" id="GO:0005789">
    <property type="term" value="C:endoplasmic reticulum membrane"/>
    <property type="evidence" value="ECO:0007669"/>
    <property type="project" value="TreeGrafter"/>
</dbReference>
<evidence type="ECO:0000256" key="6">
    <source>
        <dbReference type="ARBA" id="ARBA00022692"/>
    </source>
</evidence>
<evidence type="ECO:0000256" key="13">
    <source>
        <dbReference type="ARBA" id="ARBA00026121"/>
    </source>
</evidence>
<gene>
    <name evidence="20" type="primary">SLC27A2</name>
    <name evidence="20" type="ORF">BLAG_LOCUS14528</name>
</gene>
<organism evidence="20 21">
    <name type="scientific">Branchiostoma lanceolatum</name>
    <name type="common">Common lancelet</name>
    <name type="synonym">Amphioxus lanceolatum</name>
    <dbReference type="NCBI Taxonomy" id="7740"/>
    <lineage>
        <taxon>Eukaryota</taxon>
        <taxon>Metazoa</taxon>
        <taxon>Chordata</taxon>
        <taxon>Cephalochordata</taxon>
        <taxon>Leptocardii</taxon>
        <taxon>Amphioxiformes</taxon>
        <taxon>Branchiostomatidae</taxon>
        <taxon>Branchiostoma</taxon>
    </lineage>
</organism>
<dbReference type="PANTHER" id="PTHR43107:SF22">
    <property type="entry name" value="VERY LONG-CHAIN ACYL-COA SYNTHETASE"/>
    <property type="match status" value="1"/>
</dbReference>
<dbReference type="Proteomes" id="UP000838412">
    <property type="component" value="Chromosome 2"/>
</dbReference>
<dbReference type="NCBIfam" id="NF006134">
    <property type="entry name" value="PRK08279.1"/>
    <property type="match status" value="1"/>
</dbReference>
<evidence type="ECO:0000256" key="3">
    <source>
        <dbReference type="ARBA" id="ARBA00022448"/>
    </source>
</evidence>
<keyword evidence="9 17" id="KW-1133">Transmembrane helix</keyword>
<evidence type="ECO:0000259" key="19">
    <source>
        <dbReference type="Pfam" id="PF13193"/>
    </source>
</evidence>
<dbReference type="GO" id="GO:0044539">
    <property type="term" value="P:long-chain fatty acid import into cell"/>
    <property type="evidence" value="ECO:0007669"/>
    <property type="project" value="TreeGrafter"/>
</dbReference>